<evidence type="ECO:0000313" key="2">
    <source>
        <dbReference type="Proteomes" id="UP000324517"/>
    </source>
</evidence>
<dbReference type="RefSeq" id="WP_148978915.1">
    <property type="nucleotide sequence ID" value="NZ_JBNIKO010000002.1"/>
</dbReference>
<dbReference type="Pfam" id="PF04250">
    <property type="entry name" value="DUF429"/>
    <property type="match status" value="1"/>
</dbReference>
<organism evidence="1 2">
    <name type="scientific">Sutcliffiella horikoshii</name>
    <dbReference type="NCBI Taxonomy" id="79883"/>
    <lineage>
        <taxon>Bacteria</taxon>
        <taxon>Bacillati</taxon>
        <taxon>Bacillota</taxon>
        <taxon>Bacilli</taxon>
        <taxon>Bacillales</taxon>
        <taxon>Bacillaceae</taxon>
        <taxon>Sutcliffiella</taxon>
    </lineage>
</organism>
<dbReference type="OrthoDB" id="5783260at2"/>
<name>A0A5D4TDQ2_9BACI</name>
<sequence length="219" mass="24779">MIVIGLDLAGPSNHKDTVLTVFQQNKDHLIFQKMISNISDEEILYEIIDLSRLDEVVIGIDAPLSYQDGGGDRMSDKQLRKFIVSLGMKPGSIMPPTFTRMVYLTLRGIKLTREIEKLHTNFPVSIVEVHPGAAMGSRVSEKKLEYVLTYKQNLSSRKYLKNWCEQQNVIGLPDGVENESHSIDSCAAALAAWHWADQSLKPQWIYTAQPPLHPYDYCC</sequence>
<dbReference type="Proteomes" id="UP000324517">
    <property type="component" value="Unassembled WGS sequence"/>
</dbReference>
<comment type="caution">
    <text evidence="1">The sequence shown here is derived from an EMBL/GenBank/DDBJ whole genome shotgun (WGS) entry which is preliminary data.</text>
</comment>
<dbReference type="InterPro" id="IPR007362">
    <property type="entry name" value="DUF429"/>
</dbReference>
<proteinExistence type="predicted"/>
<dbReference type="AlphaFoldDB" id="A0A5D4TDQ2"/>
<gene>
    <name evidence="1" type="ORF">FZC75_07800</name>
</gene>
<protein>
    <submittedName>
        <fullName evidence="1">DUF429 domain-containing protein</fullName>
    </submittedName>
</protein>
<dbReference type="EMBL" id="VTET01000003">
    <property type="protein sequence ID" value="TYS72961.1"/>
    <property type="molecule type" value="Genomic_DNA"/>
</dbReference>
<reference evidence="1 2" key="1">
    <citation type="submission" date="2019-08" db="EMBL/GenBank/DDBJ databases">
        <title>Bacillus genomes from the desert of Cuatro Cienegas, Coahuila.</title>
        <authorList>
            <person name="Olmedo-Alvarez G."/>
        </authorList>
    </citation>
    <scope>NUCLEOTIDE SEQUENCE [LARGE SCALE GENOMIC DNA]</scope>
    <source>
        <strain evidence="1 2">CH98b_3T</strain>
    </source>
</reference>
<accession>A0A5D4TDQ2</accession>
<evidence type="ECO:0000313" key="1">
    <source>
        <dbReference type="EMBL" id="TYS72961.1"/>
    </source>
</evidence>